<keyword evidence="2" id="KW-1185">Reference proteome</keyword>
<proteinExistence type="predicted"/>
<sequence length="85" mass="9966">MIKRESARQREIITAQAWVLSLNKMPWLNTFSKKYNSIRNIFSQPISLQFLPSCNKLDPRLYCKPFGPYLPISLMKVFKNSLTDV</sequence>
<accession>A0AAG5DTP8</accession>
<evidence type="ECO:0000313" key="1">
    <source>
        <dbReference type="EnsemblMetazoa" id="ENSAATROPP014757"/>
    </source>
</evidence>
<reference evidence="1" key="1">
    <citation type="submission" date="2024-04" db="UniProtKB">
        <authorList>
            <consortium name="EnsemblMetazoa"/>
        </authorList>
    </citation>
    <scope>IDENTIFICATION</scope>
    <source>
        <strain evidence="1">EBRO</strain>
    </source>
</reference>
<dbReference type="AlphaFoldDB" id="A0AAG5DTP8"/>
<dbReference type="Proteomes" id="UP000075880">
    <property type="component" value="Unassembled WGS sequence"/>
</dbReference>
<evidence type="ECO:0000313" key="2">
    <source>
        <dbReference type="Proteomes" id="UP000075880"/>
    </source>
</evidence>
<name>A0AAG5DTP8_ANOAO</name>
<protein>
    <submittedName>
        <fullName evidence="1">Uncharacterized protein</fullName>
    </submittedName>
</protein>
<dbReference type="EnsemblMetazoa" id="ENSAATROPT016770">
    <property type="protein sequence ID" value="ENSAATROPP014757"/>
    <property type="gene ID" value="ENSAATROPG013728"/>
</dbReference>
<organism evidence="1 2">
    <name type="scientific">Anopheles atroparvus</name>
    <name type="common">European mosquito</name>
    <dbReference type="NCBI Taxonomy" id="41427"/>
    <lineage>
        <taxon>Eukaryota</taxon>
        <taxon>Metazoa</taxon>
        <taxon>Ecdysozoa</taxon>
        <taxon>Arthropoda</taxon>
        <taxon>Hexapoda</taxon>
        <taxon>Insecta</taxon>
        <taxon>Pterygota</taxon>
        <taxon>Neoptera</taxon>
        <taxon>Endopterygota</taxon>
        <taxon>Diptera</taxon>
        <taxon>Nematocera</taxon>
        <taxon>Culicoidea</taxon>
        <taxon>Culicidae</taxon>
        <taxon>Anophelinae</taxon>
        <taxon>Anopheles</taxon>
    </lineage>
</organism>